<keyword evidence="3" id="KW-0732">Signal</keyword>
<feature type="domain" description="Ca3427-like PBP 2" evidence="4">
    <location>
        <begin position="90"/>
        <end position="202"/>
    </location>
</feature>
<organism evidence="5 6">
    <name type="scientific">Microdochium trichocladiopsis</name>
    <dbReference type="NCBI Taxonomy" id="1682393"/>
    <lineage>
        <taxon>Eukaryota</taxon>
        <taxon>Fungi</taxon>
        <taxon>Dikarya</taxon>
        <taxon>Ascomycota</taxon>
        <taxon>Pezizomycotina</taxon>
        <taxon>Sordariomycetes</taxon>
        <taxon>Xylariomycetidae</taxon>
        <taxon>Xylariales</taxon>
        <taxon>Microdochiaceae</taxon>
        <taxon>Microdochium</taxon>
    </lineage>
</organism>
<dbReference type="Gene3D" id="3.40.190.10">
    <property type="entry name" value="Periplasmic binding protein-like II"/>
    <property type="match status" value="2"/>
</dbReference>
<evidence type="ECO:0000256" key="2">
    <source>
        <dbReference type="ARBA" id="ARBA00010742"/>
    </source>
</evidence>
<reference evidence="5" key="1">
    <citation type="journal article" date="2021" name="Nat. Commun.">
        <title>Genetic determinants of endophytism in the Arabidopsis root mycobiome.</title>
        <authorList>
            <person name="Mesny F."/>
            <person name="Miyauchi S."/>
            <person name="Thiergart T."/>
            <person name="Pickel B."/>
            <person name="Atanasova L."/>
            <person name="Karlsson M."/>
            <person name="Huettel B."/>
            <person name="Barry K.W."/>
            <person name="Haridas S."/>
            <person name="Chen C."/>
            <person name="Bauer D."/>
            <person name="Andreopoulos W."/>
            <person name="Pangilinan J."/>
            <person name="LaButti K."/>
            <person name="Riley R."/>
            <person name="Lipzen A."/>
            <person name="Clum A."/>
            <person name="Drula E."/>
            <person name="Henrissat B."/>
            <person name="Kohler A."/>
            <person name="Grigoriev I.V."/>
            <person name="Martin F.M."/>
            <person name="Hacquard S."/>
        </authorList>
    </citation>
    <scope>NUCLEOTIDE SEQUENCE</scope>
    <source>
        <strain evidence="5">MPI-CAGE-CH-0230</strain>
    </source>
</reference>
<dbReference type="OrthoDB" id="1363at2759"/>
<dbReference type="PANTHER" id="PTHR30024">
    <property type="entry name" value="ALIPHATIC SULFONATES-BINDING PROTEIN-RELATED"/>
    <property type="match status" value="1"/>
</dbReference>
<dbReference type="EMBL" id="JAGTJQ010000004">
    <property type="protein sequence ID" value="KAH7033489.1"/>
    <property type="molecule type" value="Genomic_DNA"/>
</dbReference>
<gene>
    <name evidence="5" type="ORF">B0I36DRAFT_321557</name>
</gene>
<dbReference type="SUPFAM" id="SSF53850">
    <property type="entry name" value="Periplasmic binding protein-like II"/>
    <property type="match status" value="1"/>
</dbReference>
<dbReference type="Proteomes" id="UP000756346">
    <property type="component" value="Unassembled WGS sequence"/>
</dbReference>
<evidence type="ECO:0000256" key="3">
    <source>
        <dbReference type="ARBA" id="ARBA00022729"/>
    </source>
</evidence>
<dbReference type="InterPro" id="IPR054364">
    <property type="entry name" value="Ca3427-like_PBP2"/>
</dbReference>
<dbReference type="AlphaFoldDB" id="A0A9P9BPU7"/>
<evidence type="ECO:0000313" key="6">
    <source>
        <dbReference type="Proteomes" id="UP000756346"/>
    </source>
</evidence>
<accession>A0A9P9BPU7</accession>
<keyword evidence="6" id="KW-1185">Reference proteome</keyword>
<evidence type="ECO:0000259" key="4">
    <source>
        <dbReference type="Pfam" id="PF22384"/>
    </source>
</evidence>
<dbReference type="CDD" id="cd13637">
    <property type="entry name" value="PBP2_Ca3427_like"/>
    <property type="match status" value="1"/>
</dbReference>
<dbReference type="Pfam" id="PF22384">
    <property type="entry name" value="PBP2_Ca3427_like"/>
    <property type="match status" value="1"/>
</dbReference>
<comment type="similarity">
    <text evidence="2">Belongs to the bacterial solute-binding protein SsuA/TauA family.</text>
</comment>
<name>A0A9P9BPU7_9PEZI</name>
<sequence length="315" mass="34317">MAASQPLRVGFVPEHFSTPIHFAQKHFGLDAQLIPFPSGSGHMIISLRAGEIDIAIGLTEAWIAGLGKPDVEGDGGYRIIGNFVETPLCWAVSTGAKRADITSLESLRGSKLGISRIGSGSHVMGYVLADQQGWSAPSPPSSSVSSASDTGSDSPYADSVVLQTFANLRAAVNDSTADFFMWEHFTSKRYFDNGEIRRLGDIYTPWPSWHIVATTKVLSSDDGKAKVKDLLAKLDQGIEYFQGHHDEAVQYISTELDYSEEDAREWLKTVRFSERTEGVNPDVVQNCMRVLWKAGVLVEGKGLGGEEMYAKQLGA</sequence>
<proteinExistence type="inferred from homology"/>
<comment type="subcellular location">
    <subcellularLocation>
        <location evidence="1">Periplasm</location>
    </subcellularLocation>
</comment>
<evidence type="ECO:0000256" key="1">
    <source>
        <dbReference type="ARBA" id="ARBA00004418"/>
    </source>
</evidence>
<dbReference type="GO" id="GO:0042597">
    <property type="term" value="C:periplasmic space"/>
    <property type="evidence" value="ECO:0007669"/>
    <property type="project" value="UniProtKB-SubCell"/>
</dbReference>
<dbReference type="RefSeq" id="XP_046014321.1">
    <property type="nucleotide sequence ID" value="XM_046153723.1"/>
</dbReference>
<dbReference type="PANTHER" id="PTHR30024:SF47">
    <property type="entry name" value="TAURINE-BINDING PERIPLASMIC PROTEIN"/>
    <property type="match status" value="1"/>
</dbReference>
<comment type="caution">
    <text evidence="5">The sequence shown here is derived from an EMBL/GenBank/DDBJ whole genome shotgun (WGS) entry which is preliminary data.</text>
</comment>
<evidence type="ECO:0000313" key="5">
    <source>
        <dbReference type="EMBL" id="KAH7033489.1"/>
    </source>
</evidence>
<dbReference type="GeneID" id="70183269"/>
<protein>
    <recommendedName>
        <fullName evidence="4">Ca3427-like PBP 2 domain-containing protein</fullName>
    </recommendedName>
</protein>